<proteinExistence type="predicted"/>
<dbReference type="EMBL" id="BAABRN010000001">
    <property type="protein sequence ID" value="GAA5500300.1"/>
    <property type="molecule type" value="Genomic_DNA"/>
</dbReference>
<dbReference type="PANTHER" id="PTHR33164:SF99">
    <property type="entry name" value="MARR FAMILY REGULATORY PROTEIN"/>
    <property type="match status" value="1"/>
</dbReference>
<dbReference type="InterPro" id="IPR039422">
    <property type="entry name" value="MarR/SlyA-like"/>
</dbReference>
<dbReference type="Proteomes" id="UP001458946">
    <property type="component" value="Unassembled WGS sequence"/>
</dbReference>
<organism evidence="2 3">
    <name type="scientific">Deinococcus xinjiangensis</name>
    <dbReference type="NCBI Taxonomy" id="457454"/>
    <lineage>
        <taxon>Bacteria</taxon>
        <taxon>Thermotogati</taxon>
        <taxon>Deinococcota</taxon>
        <taxon>Deinococci</taxon>
        <taxon>Deinococcales</taxon>
        <taxon>Deinococcaceae</taxon>
        <taxon>Deinococcus</taxon>
    </lineage>
</organism>
<dbReference type="SMART" id="SM00347">
    <property type="entry name" value="HTH_MARR"/>
    <property type="match status" value="1"/>
</dbReference>
<dbReference type="Gene3D" id="1.10.10.10">
    <property type="entry name" value="Winged helix-like DNA-binding domain superfamily/Winged helix DNA-binding domain"/>
    <property type="match status" value="1"/>
</dbReference>
<dbReference type="SUPFAM" id="SSF46785">
    <property type="entry name" value="Winged helix' DNA-binding domain"/>
    <property type="match status" value="1"/>
</dbReference>
<gene>
    <name evidence="2" type="ORF">Dxin01_00020</name>
</gene>
<dbReference type="RefSeq" id="WP_353540295.1">
    <property type="nucleotide sequence ID" value="NZ_BAABRN010000001.1"/>
</dbReference>
<dbReference type="PROSITE" id="PS50995">
    <property type="entry name" value="HTH_MARR_2"/>
    <property type="match status" value="1"/>
</dbReference>
<dbReference type="PRINTS" id="PR00598">
    <property type="entry name" value="HTHMARR"/>
</dbReference>
<sequence>MLTFSPPELAAWQGFLHSHDTLWKALDAEMQKDGLNLAAYELLNAVQEAGAAGIRMTDLAQKLRFSGGGLTRLADKLQAGGLIERQRCEADGRGWQVVLTDAGAGQLRRVQAKHLREVRKRFLDRLSAEEIATLGQIWAKLGGTP</sequence>
<keyword evidence="3" id="KW-1185">Reference proteome</keyword>
<name>A0ABP9V7Z4_9DEIO</name>
<reference evidence="2 3" key="1">
    <citation type="submission" date="2024-02" db="EMBL/GenBank/DDBJ databases">
        <title>Deinococcus xinjiangensis NBRC 107630.</title>
        <authorList>
            <person name="Ichikawa N."/>
            <person name="Katano-Makiyama Y."/>
            <person name="Hidaka K."/>
        </authorList>
    </citation>
    <scope>NUCLEOTIDE SEQUENCE [LARGE SCALE GENOMIC DNA]</scope>
    <source>
        <strain evidence="2 3">NBRC 107630</strain>
    </source>
</reference>
<comment type="caution">
    <text evidence="2">The sequence shown here is derived from an EMBL/GenBank/DDBJ whole genome shotgun (WGS) entry which is preliminary data.</text>
</comment>
<protein>
    <recommendedName>
        <fullName evidence="1">HTH marR-type domain-containing protein</fullName>
    </recommendedName>
</protein>
<evidence type="ECO:0000313" key="3">
    <source>
        <dbReference type="Proteomes" id="UP001458946"/>
    </source>
</evidence>
<evidence type="ECO:0000313" key="2">
    <source>
        <dbReference type="EMBL" id="GAA5500300.1"/>
    </source>
</evidence>
<dbReference type="InterPro" id="IPR000835">
    <property type="entry name" value="HTH_MarR-typ"/>
</dbReference>
<dbReference type="InterPro" id="IPR036388">
    <property type="entry name" value="WH-like_DNA-bd_sf"/>
</dbReference>
<accession>A0ABP9V7Z4</accession>
<dbReference type="PANTHER" id="PTHR33164">
    <property type="entry name" value="TRANSCRIPTIONAL REGULATOR, MARR FAMILY"/>
    <property type="match status" value="1"/>
</dbReference>
<evidence type="ECO:0000259" key="1">
    <source>
        <dbReference type="PROSITE" id="PS50995"/>
    </source>
</evidence>
<dbReference type="Pfam" id="PF12802">
    <property type="entry name" value="MarR_2"/>
    <property type="match status" value="1"/>
</dbReference>
<dbReference type="InterPro" id="IPR036390">
    <property type="entry name" value="WH_DNA-bd_sf"/>
</dbReference>
<feature type="domain" description="HTH marR-type" evidence="1">
    <location>
        <begin position="1"/>
        <end position="143"/>
    </location>
</feature>